<dbReference type="InterPro" id="IPR029058">
    <property type="entry name" value="AB_hydrolase_fold"/>
</dbReference>
<protein>
    <recommendedName>
        <fullName evidence="6">Serine carboxypeptidase</fullName>
    </recommendedName>
</protein>
<organism evidence="4 5">
    <name type="scientific">Eleusine coracana subsp. coracana</name>
    <dbReference type="NCBI Taxonomy" id="191504"/>
    <lineage>
        <taxon>Eukaryota</taxon>
        <taxon>Viridiplantae</taxon>
        <taxon>Streptophyta</taxon>
        <taxon>Embryophyta</taxon>
        <taxon>Tracheophyta</taxon>
        <taxon>Spermatophyta</taxon>
        <taxon>Magnoliopsida</taxon>
        <taxon>Liliopsida</taxon>
        <taxon>Poales</taxon>
        <taxon>Poaceae</taxon>
        <taxon>PACMAD clade</taxon>
        <taxon>Chloridoideae</taxon>
        <taxon>Cynodonteae</taxon>
        <taxon>Eleusininae</taxon>
        <taxon>Eleusine</taxon>
    </lineage>
</organism>
<dbReference type="GO" id="GO:0019748">
    <property type="term" value="P:secondary metabolic process"/>
    <property type="evidence" value="ECO:0007669"/>
    <property type="project" value="TreeGrafter"/>
</dbReference>
<sequence>MAAKLPCYLYLLLQLVLLLPSSLAASVVTHLPGFDGPLPFYLETGYVVVEEETGTELFYYFVESERNPATDAVLLWLTGGPGCSAFTALAFEWFNDHPQYLSNPFYIGGDSYAGKMTPLIAQYISEGIEQRQQPYINLKTYGYYLAYFWMNDNATRDAIGVKEVKASEFRDCPYCLNLPSSCNYGLCFAAAETMIFWFTVTYANNLTFATVKGAGHTAPEYLPKECFAMVQRWLENKPL</sequence>
<dbReference type="PANTHER" id="PTHR11802">
    <property type="entry name" value="SERINE PROTEASE FAMILY S10 SERINE CARBOXYPEPTIDASE"/>
    <property type="match status" value="1"/>
</dbReference>
<keyword evidence="5" id="KW-1185">Reference proteome</keyword>
<dbReference type="InterPro" id="IPR001563">
    <property type="entry name" value="Peptidase_S10"/>
</dbReference>
<evidence type="ECO:0000313" key="5">
    <source>
        <dbReference type="Proteomes" id="UP001054889"/>
    </source>
</evidence>
<dbReference type="AlphaFoldDB" id="A0AAV5D8B9"/>
<proteinExistence type="inferred from homology"/>
<dbReference type="PROSITE" id="PS00560">
    <property type="entry name" value="CARBOXYPEPT_SER_HIS"/>
    <property type="match status" value="1"/>
</dbReference>
<dbReference type="GO" id="GO:0016747">
    <property type="term" value="F:acyltransferase activity, transferring groups other than amino-acyl groups"/>
    <property type="evidence" value="ECO:0007669"/>
    <property type="project" value="TreeGrafter"/>
</dbReference>
<dbReference type="GO" id="GO:0006508">
    <property type="term" value="P:proteolysis"/>
    <property type="evidence" value="ECO:0007669"/>
    <property type="project" value="InterPro"/>
</dbReference>
<reference evidence="4" key="2">
    <citation type="submission" date="2021-12" db="EMBL/GenBank/DDBJ databases">
        <title>Resequencing data analysis of finger millet.</title>
        <authorList>
            <person name="Hatakeyama M."/>
            <person name="Aluri S."/>
            <person name="Balachadran M.T."/>
            <person name="Sivarajan S.R."/>
            <person name="Poveda L."/>
            <person name="Shimizu-Inatsugi R."/>
            <person name="Schlapbach R."/>
            <person name="Sreeman S.M."/>
            <person name="Shimizu K.K."/>
        </authorList>
    </citation>
    <scope>NUCLEOTIDE SEQUENCE</scope>
</reference>
<dbReference type="Proteomes" id="UP001054889">
    <property type="component" value="Unassembled WGS sequence"/>
</dbReference>
<comment type="similarity">
    <text evidence="1">Belongs to the peptidase S10 family.</text>
</comment>
<evidence type="ECO:0008006" key="6">
    <source>
        <dbReference type="Google" id="ProtNLM"/>
    </source>
</evidence>
<evidence type="ECO:0000313" key="4">
    <source>
        <dbReference type="EMBL" id="GJN06295.1"/>
    </source>
</evidence>
<dbReference type="InterPro" id="IPR033124">
    <property type="entry name" value="Ser_caboxypep_his_AS"/>
</dbReference>
<evidence type="ECO:0000256" key="2">
    <source>
        <dbReference type="ARBA" id="ARBA00023180"/>
    </source>
</evidence>
<feature type="chain" id="PRO_5043674751" description="Serine carboxypeptidase" evidence="3">
    <location>
        <begin position="25"/>
        <end position="239"/>
    </location>
</feature>
<evidence type="ECO:0000256" key="3">
    <source>
        <dbReference type="SAM" id="SignalP"/>
    </source>
</evidence>
<comment type="caution">
    <text evidence="4">The sequence shown here is derived from an EMBL/GenBank/DDBJ whole genome shotgun (WGS) entry which is preliminary data.</text>
</comment>
<dbReference type="PANTHER" id="PTHR11802:SF461">
    <property type="entry name" value="OS02G0687900 PROTEIN"/>
    <property type="match status" value="1"/>
</dbReference>
<dbReference type="SUPFAM" id="SSF53474">
    <property type="entry name" value="alpha/beta-Hydrolases"/>
    <property type="match status" value="1"/>
</dbReference>
<evidence type="ECO:0000256" key="1">
    <source>
        <dbReference type="ARBA" id="ARBA00009431"/>
    </source>
</evidence>
<name>A0AAV5D8B9_ELECO</name>
<accession>A0AAV5D8B9</accession>
<keyword evidence="3" id="KW-0732">Signal</keyword>
<dbReference type="EMBL" id="BQKI01000012">
    <property type="protein sequence ID" value="GJN06295.1"/>
    <property type="molecule type" value="Genomic_DNA"/>
</dbReference>
<dbReference type="Gene3D" id="3.40.50.1820">
    <property type="entry name" value="alpha/beta hydrolase"/>
    <property type="match status" value="3"/>
</dbReference>
<keyword evidence="2" id="KW-0325">Glycoprotein</keyword>
<gene>
    <name evidence="4" type="primary">ga24010</name>
    <name evidence="4" type="ORF">PR202_ga24010</name>
</gene>
<dbReference type="Pfam" id="PF00450">
    <property type="entry name" value="Peptidase_S10"/>
    <property type="match status" value="2"/>
</dbReference>
<feature type="signal peptide" evidence="3">
    <location>
        <begin position="1"/>
        <end position="24"/>
    </location>
</feature>
<reference evidence="4" key="1">
    <citation type="journal article" date="2018" name="DNA Res.">
        <title>Multiple hybrid de novo genome assembly of finger millet, an orphan allotetraploid crop.</title>
        <authorList>
            <person name="Hatakeyama M."/>
            <person name="Aluri S."/>
            <person name="Balachadran M.T."/>
            <person name="Sivarajan S.R."/>
            <person name="Patrignani A."/>
            <person name="Gruter S."/>
            <person name="Poveda L."/>
            <person name="Shimizu-Inatsugi R."/>
            <person name="Baeten J."/>
            <person name="Francoijs K.J."/>
            <person name="Nataraja K.N."/>
            <person name="Reddy Y.A.N."/>
            <person name="Phadnis S."/>
            <person name="Ravikumar R.L."/>
            <person name="Schlapbach R."/>
            <person name="Sreeman S.M."/>
            <person name="Shimizu K.K."/>
        </authorList>
    </citation>
    <scope>NUCLEOTIDE SEQUENCE</scope>
</reference>
<dbReference type="GO" id="GO:0004185">
    <property type="term" value="F:serine-type carboxypeptidase activity"/>
    <property type="evidence" value="ECO:0007669"/>
    <property type="project" value="InterPro"/>
</dbReference>